<dbReference type="SUPFAM" id="SSF46934">
    <property type="entry name" value="UBA-like"/>
    <property type="match status" value="1"/>
</dbReference>
<reference evidence="8 9" key="1">
    <citation type="submission" date="2020-10" db="EMBL/GenBank/DDBJ databases">
        <title>Ca. Dormibacterota MAGs.</title>
        <authorList>
            <person name="Montgomery K."/>
        </authorList>
    </citation>
    <scope>NUCLEOTIDE SEQUENCE [LARGE SCALE GENOMIC DNA]</scope>
    <source>
        <strain evidence="8">SC8811_S16_3</strain>
    </source>
</reference>
<dbReference type="Gene3D" id="1.10.8.10">
    <property type="entry name" value="DNA helicase RuvA subunit, C-terminal domain"/>
    <property type="match status" value="1"/>
</dbReference>
<keyword evidence="4 6" id="KW-0648">Protein biosynthesis</keyword>
<protein>
    <recommendedName>
        <fullName evidence="2 6">Elongation factor Ts</fullName>
        <shortName evidence="6">EF-Ts</shortName>
    </recommendedName>
</protein>
<dbReference type="InterPro" id="IPR009060">
    <property type="entry name" value="UBA-like_sf"/>
</dbReference>
<dbReference type="Proteomes" id="UP000620075">
    <property type="component" value="Unassembled WGS sequence"/>
</dbReference>
<evidence type="ECO:0000256" key="2">
    <source>
        <dbReference type="ARBA" id="ARBA00016956"/>
    </source>
</evidence>
<dbReference type="PANTHER" id="PTHR11741">
    <property type="entry name" value="ELONGATION FACTOR TS"/>
    <property type="match status" value="1"/>
</dbReference>
<evidence type="ECO:0000256" key="1">
    <source>
        <dbReference type="ARBA" id="ARBA00005532"/>
    </source>
</evidence>
<dbReference type="InterPro" id="IPR018101">
    <property type="entry name" value="Transl_elong_Ts_CS"/>
</dbReference>
<evidence type="ECO:0000259" key="7">
    <source>
        <dbReference type="Pfam" id="PF00889"/>
    </source>
</evidence>
<dbReference type="InterPro" id="IPR036402">
    <property type="entry name" value="EF-Ts_dimer_sf"/>
</dbReference>
<dbReference type="FunFam" id="1.10.8.10:FF:000001">
    <property type="entry name" value="Elongation factor Ts"/>
    <property type="match status" value="1"/>
</dbReference>
<dbReference type="CDD" id="cd14275">
    <property type="entry name" value="UBA_EF-Ts"/>
    <property type="match status" value="1"/>
</dbReference>
<keyword evidence="6" id="KW-0963">Cytoplasm</keyword>
<dbReference type="AlphaFoldDB" id="A0A934KBN1"/>
<dbReference type="GO" id="GO:0003746">
    <property type="term" value="F:translation elongation factor activity"/>
    <property type="evidence" value="ECO:0007669"/>
    <property type="project" value="UniProtKB-UniRule"/>
</dbReference>
<dbReference type="PANTHER" id="PTHR11741:SF0">
    <property type="entry name" value="ELONGATION FACTOR TS, MITOCHONDRIAL"/>
    <property type="match status" value="1"/>
</dbReference>
<proteinExistence type="inferred from homology"/>
<dbReference type="EMBL" id="JAEKNQ010000038">
    <property type="protein sequence ID" value="MBJ7603519.1"/>
    <property type="molecule type" value="Genomic_DNA"/>
</dbReference>
<feature type="region of interest" description="Involved in Mg(2+) ion dislocation from EF-Tu" evidence="6">
    <location>
        <begin position="87"/>
        <end position="90"/>
    </location>
</feature>
<comment type="function">
    <text evidence="5 6">Associates with the EF-Tu.GDP complex and induces the exchange of GDP to GTP. It remains bound to the aminoacyl-tRNA.EF-Tu.GTP complex up to the GTP hydrolysis stage on the ribosome.</text>
</comment>
<comment type="caution">
    <text evidence="8">The sequence shown here is derived from an EMBL/GenBank/DDBJ whole genome shotgun (WGS) entry which is preliminary data.</text>
</comment>
<evidence type="ECO:0000313" key="8">
    <source>
        <dbReference type="EMBL" id="MBJ7603519.1"/>
    </source>
</evidence>
<evidence type="ECO:0000256" key="6">
    <source>
        <dbReference type="HAMAP-Rule" id="MF_00050"/>
    </source>
</evidence>
<organism evidence="8 9">
    <name type="scientific">Candidatus Dormiibacter inghamiae</name>
    <dbReference type="NCBI Taxonomy" id="3127013"/>
    <lineage>
        <taxon>Bacteria</taxon>
        <taxon>Bacillati</taxon>
        <taxon>Candidatus Dormiibacterota</taxon>
        <taxon>Candidatus Dormibacteria</taxon>
        <taxon>Candidatus Dormibacterales</taxon>
        <taxon>Candidatus Dormibacteraceae</taxon>
        <taxon>Candidatus Dormiibacter</taxon>
    </lineage>
</organism>
<feature type="domain" description="Translation elongation factor EFTs/EF1B dimerisation" evidence="7">
    <location>
        <begin position="51"/>
        <end position="193"/>
    </location>
</feature>
<keyword evidence="3 6" id="KW-0251">Elongation factor</keyword>
<dbReference type="GO" id="GO:0005737">
    <property type="term" value="C:cytoplasm"/>
    <property type="evidence" value="ECO:0007669"/>
    <property type="project" value="UniProtKB-SubCell"/>
</dbReference>
<dbReference type="NCBIfam" id="TIGR00116">
    <property type="entry name" value="tsf"/>
    <property type="match status" value="1"/>
</dbReference>
<gene>
    <name evidence="6 8" type="primary">tsf</name>
    <name evidence="8" type="ORF">JF888_10080</name>
</gene>
<dbReference type="HAMAP" id="MF_00050">
    <property type="entry name" value="EF_Ts"/>
    <property type="match status" value="1"/>
</dbReference>
<sequence>MIDISLEHVKQLRDMTGAGMMDCKKALEDAQGNLDRAVVILRERGIAKAAKRADRVTSNGVVEAYLHRTSEDYPPQIGALIELNCESDFVAKGTDFRTLARELAMHVAAAAPRWVSRDEVPTELVEQERTLYQLRAEQDGKPAQAIPKIVAGQLEAFYKDSCLLDQPYMRDPATPVRELVASAVAKLQENITVRRIQRFSIKEG</sequence>
<evidence type="ECO:0000256" key="3">
    <source>
        <dbReference type="ARBA" id="ARBA00022768"/>
    </source>
</evidence>
<dbReference type="RefSeq" id="WP_338179676.1">
    <property type="nucleotide sequence ID" value="NZ_JAEKNQ010000038.1"/>
</dbReference>
<evidence type="ECO:0000256" key="5">
    <source>
        <dbReference type="ARBA" id="ARBA00025453"/>
    </source>
</evidence>
<dbReference type="PROSITE" id="PS01126">
    <property type="entry name" value="EF_TS_1"/>
    <property type="match status" value="1"/>
</dbReference>
<evidence type="ECO:0000313" key="9">
    <source>
        <dbReference type="Proteomes" id="UP000620075"/>
    </source>
</evidence>
<dbReference type="InterPro" id="IPR014039">
    <property type="entry name" value="Transl_elong_EFTs/EF1B_dimer"/>
</dbReference>
<evidence type="ECO:0000256" key="4">
    <source>
        <dbReference type="ARBA" id="ARBA00022917"/>
    </source>
</evidence>
<dbReference type="Gene3D" id="1.10.286.20">
    <property type="match status" value="1"/>
</dbReference>
<dbReference type="Gene3D" id="3.30.479.20">
    <property type="entry name" value="Elongation factor Ts, dimerisation domain"/>
    <property type="match status" value="1"/>
</dbReference>
<dbReference type="SUPFAM" id="SSF54713">
    <property type="entry name" value="Elongation factor Ts (EF-Ts), dimerisation domain"/>
    <property type="match status" value="1"/>
</dbReference>
<name>A0A934KBN1_9BACT</name>
<dbReference type="Pfam" id="PF00889">
    <property type="entry name" value="EF_TS"/>
    <property type="match status" value="1"/>
</dbReference>
<accession>A0A934KBN1</accession>
<comment type="similarity">
    <text evidence="1 6">Belongs to the EF-Ts family.</text>
</comment>
<comment type="subcellular location">
    <subcellularLocation>
        <location evidence="6">Cytoplasm</location>
    </subcellularLocation>
</comment>
<dbReference type="InterPro" id="IPR001816">
    <property type="entry name" value="Transl_elong_EFTs/EF1B"/>
</dbReference>